<dbReference type="PANTHER" id="PTHR16305:SF35">
    <property type="entry name" value="TRANSCRIPTIONAL ACTIVATOR DOMAIN"/>
    <property type="match status" value="1"/>
</dbReference>
<sequence>MPPARILERERELAELERLVRAATAGEGQVVLLGGPAGIGKTELLRHARRLAEDAGSTCLSAVASALDRSFAFGLVHQLLGPVLAGADPARRERLLSGAAARADVVLRADADPELVGDPGFAVLHGLYWLLVNLAEEGPLALLVDDLHWADGPSLRLLEYVGRRIEGVSLLVAGTVRTGEPGADEEVLAALAAGPAAHTLWPGVLSEEAARTLVAEGLGHDPEPAFASACAAATGGNPLLLRALVREAADRGLQGTAAEA</sequence>
<keyword evidence="2" id="KW-0067">ATP-binding</keyword>
<dbReference type="GO" id="GO:0005524">
    <property type="term" value="F:ATP binding"/>
    <property type="evidence" value="ECO:0007669"/>
    <property type="project" value="UniProtKB-KW"/>
</dbReference>
<evidence type="ECO:0000313" key="4">
    <source>
        <dbReference type="EMBL" id="CAA9526423.1"/>
    </source>
</evidence>
<evidence type="ECO:0000256" key="2">
    <source>
        <dbReference type="ARBA" id="ARBA00022840"/>
    </source>
</evidence>
<dbReference type="SUPFAM" id="SSF52540">
    <property type="entry name" value="P-loop containing nucleoside triphosphate hydrolases"/>
    <property type="match status" value="1"/>
</dbReference>
<reference evidence="4" key="1">
    <citation type="submission" date="2020-02" db="EMBL/GenBank/DDBJ databases">
        <authorList>
            <person name="Meier V. D."/>
        </authorList>
    </citation>
    <scope>NUCLEOTIDE SEQUENCE</scope>
    <source>
        <strain evidence="4">AVDCRST_MAG13</strain>
    </source>
</reference>
<dbReference type="AlphaFoldDB" id="A0A6J4TLF3"/>
<evidence type="ECO:0000256" key="1">
    <source>
        <dbReference type="ARBA" id="ARBA00022741"/>
    </source>
</evidence>
<dbReference type="GO" id="GO:0004016">
    <property type="term" value="F:adenylate cyclase activity"/>
    <property type="evidence" value="ECO:0007669"/>
    <property type="project" value="TreeGrafter"/>
</dbReference>
<proteinExistence type="predicted"/>
<keyword evidence="1" id="KW-0547">Nucleotide-binding</keyword>
<dbReference type="InterPro" id="IPR027417">
    <property type="entry name" value="P-loop_NTPase"/>
</dbReference>
<dbReference type="InterPro" id="IPR041664">
    <property type="entry name" value="AAA_16"/>
</dbReference>
<dbReference type="Gene3D" id="3.40.50.300">
    <property type="entry name" value="P-loop containing nucleotide triphosphate hydrolases"/>
    <property type="match status" value="1"/>
</dbReference>
<dbReference type="PANTHER" id="PTHR16305">
    <property type="entry name" value="TESTICULAR SOLUBLE ADENYLYL CYCLASE"/>
    <property type="match status" value="1"/>
</dbReference>
<name>A0A6J4TLF3_9ACTN</name>
<dbReference type="Pfam" id="PF13191">
    <property type="entry name" value="AAA_16"/>
    <property type="match status" value="1"/>
</dbReference>
<feature type="domain" description="Orc1-like AAA ATPase" evidence="3">
    <location>
        <begin position="7"/>
        <end position="171"/>
    </location>
</feature>
<accession>A0A6J4TLF3</accession>
<protein>
    <recommendedName>
        <fullName evidence="3">Orc1-like AAA ATPase domain-containing protein</fullName>
    </recommendedName>
</protein>
<feature type="non-terminal residue" evidence="4">
    <location>
        <position position="260"/>
    </location>
</feature>
<dbReference type="GO" id="GO:0005737">
    <property type="term" value="C:cytoplasm"/>
    <property type="evidence" value="ECO:0007669"/>
    <property type="project" value="TreeGrafter"/>
</dbReference>
<evidence type="ECO:0000259" key="3">
    <source>
        <dbReference type="Pfam" id="PF13191"/>
    </source>
</evidence>
<organism evidence="4">
    <name type="scientific">uncultured Solirubrobacteraceae bacterium</name>
    <dbReference type="NCBI Taxonomy" id="1162706"/>
    <lineage>
        <taxon>Bacteria</taxon>
        <taxon>Bacillati</taxon>
        <taxon>Actinomycetota</taxon>
        <taxon>Thermoleophilia</taxon>
        <taxon>Solirubrobacterales</taxon>
        <taxon>Solirubrobacteraceae</taxon>
        <taxon>environmental samples</taxon>
    </lineage>
</organism>
<gene>
    <name evidence="4" type="ORF">AVDCRST_MAG13-3774</name>
</gene>
<dbReference type="EMBL" id="CADCVO010000584">
    <property type="protein sequence ID" value="CAA9526423.1"/>
    <property type="molecule type" value="Genomic_DNA"/>
</dbReference>